<dbReference type="InterPro" id="IPR005170">
    <property type="entry name" value="Transptr-assoc_dom"/>
</dbReference>
<evidence type="ECO:0000256" key="3">
    <source>
        <dbReference type="ARBA" id="ARBA00022475"/>
    </source>
</evidence>
<keyword evidence="4 9" id="KW-0812">Transmembrane</keyword>
<accession>A0A6J7ICL5</accession>
<dbReference type="EMBL" id="CAFBIZ010000018">
    <property type="protein sequence ID" value="CAB4846605.1"/>
    <property type="molecule type" value="Genomic_DNA"/>
</dbReference>
<feature type="domain" description="CBS" evidence="10">
    <location>
        <begin position="207"/>
        <end position="266"/>
    </location>
</feature>
<dbReference type="Pfam" id="PF03471">
    <property type="entry name" value="CorC_HlyC"/>
    <property type="match status" value="1"/>
</dbReference>
<dbReference type="InterPro" id="IPR046342">
    <property type="entry name" value="CBS_dom_sf"/>
</dbReference>
<keyword evidence="3" id="KW-1003">Cell membrane</keyword>
<dbReference type="PANTHER" id="PTHR22777:SF32">
    <property type="entry name" value="UPF0053 INNER MEMBRANE PROTEIN YFJD"/>
    <property type="match status" value="1"/>
</dbReference>
<keyword evidence="5" id="KW-0677">Repeat</keyword>
<organism evidence="13">
    <name type="scientific">freshwater metagenome</name>
    <dbReference type="NCBI Taxonomy" id="449393"/>
    <lineage>
        <taxon>unclassified sequences</taxon>
        <taxon>metagenomes</taxon>
        <taxon>ecological metagenomes</taxon>
    </lineage>
</organism>
<evidence type="ECO:0000256" key="9">
    <source>
        <dbReference type="SAM" id="Phobius"/>
    </source>
</evidence>
<dbReference type="InterPro" id="IPR044751">
    <property type="entry name" value="Ion_transp-like_CBS"/>
</dbReference>
<reference evidence="13" key="1">
    <citation type="submission" date="2020-05" db="EMBL/GenBank/DDBJ databases">
        <authorList>
            <person name="Chiriac C."/>
            <person name="Salcher M."/>
            <person name="Ghai R."/>
            <person name="Kavagutti S V."/>
        </authorList>
    </citation>
    <scope>NUCLEOTIDE SEQUENCE</scope>
</reference>
<dbReference type="EMBL" id="CAFBPU010000036">
    <property type="protein sequence ID" value="CAB5036416.1"/>
    <property type="molecule type" value="Genomic_DNA"/>
</dbReference>
<dbReference type="Gene3D" id="3.10.580.10">
    <property type="entry name" value="CBS-domain"/>
    <property type="match status" value="1"/>
</dbReference>
<evidence type="ECO:0000256" key="4">
    <source>
        <dbReference type="ARBA" id="ARBA00022692"/>
    </source>
</evidence>
<keyword evidence="7" id="KW-0129">CBS domain</keyword>
<evidence type="ECO:0000256" key="1">
    <source>
        <dbReference type="ARBA" id="ARBA00004651"/>
    </source>
</evidence>
<evidence type="ECO:0000313" key="12">
    <source>
        <dbReference type="EMBL" id="CAB4846605.1"/>
    </source>
</evidence>
<dbReference type="GO" id="GO:0005886">
    <property type="term" value="C:plasma membrane"/>
    <property type="evidence" value="ECO:0007669"/>
    <property type="project" value="UniProtKB-SubCell"/>
</dbReference>
<proteinExistence type="inferred from homology"/>
<feature type="domain" description="CNNM transmembrane" evidence="11">
    <location>
        <begin position="1"/>
        <end position="188"/>
    </location>
</feature>
<feature type="domain" description="CBS" evidence="10">
    <location>
        <begin position="275"/>
        <end position="332"/>
    </location>
</feature>
<name>A0A6J7ICL5_9ZZZZ</name>
<evidence type="ECO:0000256" key="6">
    <source>
        <dbReference type="ARBA" id="ARBA00022989"/>
    </source>
</evidence>
<dbReference type="Gene3D" id="3.30.465.10">
    <property type="match status" value="1"/>
</dbReference>
<dbReference type="PROSITE" id="PS51846">
    <property type="entry name" value="CNNM"/>
    <property type="match status" value="1"/>
</dbReference>
<dbReference type="InterPro" id="IPR002550">
    <property type="entry name" value="CNNM"/>
</dbReference>
<evidence type="ECO:0000256" key="5">
    <source>
        <dbReference type="ARBA" id="ARBA00022737"/>
    </source>
</evidence>
<protein>
    <submittedName>
        <fullName evidence="13">Unannotated protein</fullName>
    </submittedName>
</protein>
<evidence type="ECO:0000313" key="14">
    <source>
        <dbReference type="EMBL" id="CAB5036416.1"/>
    </source>
</evidence>
<evidence type="ECO:0000256" key="7">
    <source>
        <dbReference type="ARBA" id="ARBA00023122"/>
    </source>
</evidence>
<evidence type="ECO:0000256" key="8">
    <source>
        <dbReference type="ARBA" id="ARBA00023136"/>
    </source>
</evidence>
<comment type="similarity">
    <text evidence="2">Belongs to the UPF0053 family.</text>
</comment>
<comment type="subcellular location">
    <subcellularLocation>
        <location evidence="1">Cell membrane</location>
        <topology evidence="1">Multi-pass membrane protein</topology>
    </subcellularLocation>
</comment>
<evidence type="ECO:0000313" key="13">
    <source>
        <dbReference type="EMBL" id="CAB4928411.1"/>
    </source>
</evidence>
<dbReference type="PROSITE" id="PS51371">
    <property type="entry name" value="CBS"/>
    <property type="match status" value="2"/>
</dbReference>
<dbReference type="FunFam" id="3.10.580.10:FF:000002">
    <property type="entry name" value="Magnesium/cobalt efflux protein CorC"/>
    <property type="match status" value="1"/>
</dbReference>
<dbReference type="PANTHER" id="PTHR22777">
    <property type="entry name" value="HEMOLYSIN-RELATED"/>
    <property type="match status" value="1"/>
</dbReference>
<keyword evidence="6 9" id="KW-1133">Transmembrane helix</keyword>
<evidence type="ECO:0000259" key="10">
    <source>
        <dbReference type="PROSITE" id="PS51371"/>
    </source>
</evidence>
<dbReference type="Pfam" id="PF01595">
    <property type="entry name" value="CNNM"/>
    <property type="match status" value="1"/>
</dbReference>
<feature type="transmembrane region" description="Helical" evidence="9">
    <location>
        <begin position="60"/>
        <end position="79"/>
    </location>
</feature>
<dbReference type="Pfam" id="PF00571">
    <property type="entry name" value="CBS"/>
    <property type="match status" value="2"/>
</dbReference>
<feature type="transmembrane region" description="Helical" evidence="9">
    <location>
        <begin position="125"/>
        <end position="148"/>
    </location>
</feature>
<dbReference type="InterPro" id="IPR036318">
    <property type="entry name" value="FAD-bd_PCMH-like_sf"/>
</dbReference>
<feature type="transmembrane region" description="Helical" evidence="9">
    <location>
        <begin position="6"/>
        <end position="23"/>
    </location>
</feature>
<gene>
    <name evidence="12" type="ORF">UFOPK3268_00261</name>
    <name evidence="13" type="ORF">UFOPK3752_00268</name>
    <name evidence="14" type="ORF">UFOPK4150_01643</name>
</gene>
<dbReference type="GO" id="GO:0050660">
    <property type="term" value="F:flavin adenine dinucleotide binding"/>
    <property type="evidence" value="ECO:0007669"/>
    <property type="project" value="InterPro"/>
</dbReference>
<keyword evidence="8 9" id="KW-0472">Membrane</keyword>
<evidence type="ECO:0000256" key="2">
    <source>
        <dbReference type="ARBA" id="ARBA00006337"/>
    </source>
</evidence>
<sequence length="442" mass="47832">MNPDVGSLVVAALLVIIGAFLVASETAIGRVSRAHVEGLHREGVRGAARLRPLLADRARYVNVLLFLHMVCYVAATVLVTRSFLVLVAGPIWWQLVASALVMVIVGYVALGVAPRTLGVQHADRIALRVAGFARAVAVVLGPLTHLLILVGNAITPGPGYSEGPFASQAELRELVDLAEASDVIEDDERQMIHSVFELGDTIVRELMVPRTEMVYVEATKTLRQGLSLALQSGFSRIPVTGENVDDVVGIVYLKDLARRTFEHHESEQSERVASLMRPVFMVPDSKRADELLKEMQAARVHLAVVVDEYGGTAGIVTIEDVVEEIVGEITDEYDTEVPEVDALAHGSYRVHARMHVEDFADLVGIRIDAEEEGVDTLGGLLAKRLGRVPIPGVKITVQGWDLTAESAIGRRRRVGTVLAEPIARGLEGAEGRESHEGARTDA</sequence>
<dbReference type="CDD" id="cd04590">
    <property type="entry name" value="CBS_pair_CorC_HlyC_assoc"/>
    <property type="match status" value="1"/>
</dbReference>
<dbReference type="SUPFAM" id="SSF56176">
    <property type="entry name" value="FAD-binding/transporter-associated domain-like"/>
    <property type="match status" value="1"/>
</dbReference>
<dbReference type="SMART" id="SM00116">
    <property type="entry name" value="CBS"/>
    <property type="match status" value="2"/>
</dbReference>
<dbReference type="SUPFAM" id="SSF54631">
    <property type="entry name" value="CBS-domain pair"/>
    <property type="match status" value="1"/>
</dbReference>
<dbReference type="InterPro" id="IPR000644">
    <property type="entry name" value="CBS_dom"/>
</dbReference>
<dbReference type="InterPro" id="IPR016169">
    <property type="entry name" value="FAD-bd_PCMH_sub2"/>
</dbReference>
<evidence type="ECO:0000259" key="11">
    <source>
        <dbReference type="PROSITE" id="PS51846"/>
    </source>
</evidence>
<dbReference type="AlphaFoldDB" id="A0A6J7ICL5"/>
<dbReference type="EMBL" id="CAFBND010000007">
    <property type="protein sequence ID" value="CAB4928411.1"/>
    <property type="molecule type" value="Genomic_DNA"/>
</dbReference>
<feature type="transmembrane region" description="Helical" evidence="9">
    <location>
        <begin position="91"/>
        <end position="113"/>
    </location>
</feature>
<dbReference type="SMART" id="SM01091">
    <property type="entry name" value="CorC_HlyC"/>
    <property type="match status" value="1"/>
</dbReference>